<evidence type="ECO:0000313" key="9">
    <source>
        <dbReference type="EMBL" id="KAK4106402.1"/>
    </source>
</evidence>
<keyword evidence="3" id="KW-0805">Transcription regulation</keyword>
<evidence type="ECO:0000256" key="4">
    <source>
        <dbReference type="ARBA" id="ARBA00023125"/>
    </source>
</evidence>
<dbReference type="SUPFAM" id="SSF57701">
    <property type="entry name" value="Zn2/Cys6 DNA-binding domain"/>
    <property type="match status" value="1"/>
</dbReference>
<dbReference type="Pfam" id="PF00172">
    <property type="entry name" value="Zn_clus"/>
    <property type="match status" value="1"/>
</dbReference>
<dbReference type="PROSITE" id="PS50048">
    <property type="entry name" value="ZN2_CY6_FUNGAL_2"/>
    <property type="match status" value="1"/>
</dbReference>
<organism evidence="9 10">
    <name type="scientific">Parathielavia hyrcaniae</name>
    <dbReference type="NCBI Taxonomy" id="113614"/>
    <lineage>
        <taxon>Eukaryota</taxon>
        <taxon>Fungi</taxon>
        <taxon>Dikarya</taxon>
        <taxon>Ascomycota</taxon>
        <taxon>Pezizomycotina</taxon>
        <taxon>Sordariomycetes</taxon>
        <taxon>Sordariomycetidae</taxon>
        <taxon>Sordariales</taxon>
        <taxon>Chaetomiaceae</taxon>
        <taxon>Parathielavia</taxon>
    </lineage>
</organism>
<keyword evidence="2" id="KW-0862">Zinc</keyword>
<keyword evidence="6" id="KW-0539">Nucleus</keyword>
<feature type="compositionally biased region" description="Low complexity" evidence="7">
    <location>
        <begin position="108"/>
        <end position="119"/>
    </location>
</feature>
<evidence type="ECO:0000259" key="8">
    <source>
        <dbReference type="PROSITE" id="PS50048"/>
    </source>
</evidence>
<protein>
    <recommendedName>
        <fullName evidence="8">Zn(2)-C6 fungal-type domain-containing protein</fullName>
    </recommendedName>
</protein>
<reference evidence="9" key="1">
    <citation type="journal article" date="2023" name="Mol. Phylogenet. Evol.">
        <title>Genome-scale phylogeny and comparative genomics of the fungal order Sordariales.</title>
        <authorList>
            <person name="Hensen N."/>
            <person name="Bonometti L."/>
            <person name="Westerberg I."/>
            <person name="Brannstrom I.O."/>
            <person name="Guillou S."/>
            <person name="Cros-Aarteil S."/>
            <person name="Calhoun S."/>
            <person name="Haridas S."/>
            <person name="Kuo A."/>
            <person name="Mondo S."/>
            <person name="Pangilinan J."/>
            <person name="Riley R."/>
            <person name="LaButti K."/>
            <person name="Andreopoulos B."/>
            <person name="Lipzen A."/>
            <person name="Chen C."/>
            <person name="Yan M."/>
            <person name="Daum C."/>
            <person name="Ng V."/>
            <person name="Clum A."/>
            <person name="Steindorff A."/>
            <person name="Ohm R.A."/>
            <person name="Martin F."/>
            <person name="Silar P."/>
            <person name="Natvig D.O."/>
            <person name="Lalanne C."/>
            <person name="Gautier V."/>
            <person name="Ament-Velasquez S.L."/>
            <person name="Kruys A."/>
            <person name="Hutchinson M.I."/>
            <person name="Powell A.J."/>
            <person name="Barry K."/>
            <person name="Miller A.N."/>
            <person name="Grigoriev I.V."/>
            <person name="Debuchy R."/>
            <person name="Gladieux P."/>
            <person name="Hiltunen Thoren M."/>
            <person name="Johannesson H."/>
        </authorList>
    </citation>
    <scope>NUCLEOTIDE SEQUENCE</scope>
    <source>
        <strain evidence="9">CBS 757.83</strain>
    </source>
</reference>
<dbReference type="InterPro" id="IPR021858">
    <property type="entry name" value="Fun_TF"/>
</dbReference>
<dbReference type="InterPro" id="IPR001138">
    <property type="entry name" value="Zn2Cys6_DnaBD"/>
</dbReference>
<dbReference type="Proteomes" id="UP001305647">
    <property type="component" value="Unassembled WGS sequence"/>
</dbReference>
<evidence type="ECO:0000256" key="1">
    <source>
        <dbReference type="ARBA" id="ARBA00022723"/>
    </source>
</evidence>
<dbReference type="PROSITE" id="PS00463">
    <property type="entry name" value="ZN2_CY6_FUNGAL_1"/>
    <property type="match status" value="1"/>
</dbReference>
<feature type="domain" description="Zn(2)-C6 fungal-type" evidence="8">
    <location>
        <begin position="131"/>
        <end position="159"/>
    </location>
</feature>
<reference evidence="9" key="2">
    <citation type="submission" date="2023-05" db="EMBL/GenBank/DDBJ databases">
        <authorList>
            <consortium name="Lawrence Berkeley National Laboratory"/>
            <person name="Steindorff A."/>
            <person name="Hensen N."/>
            <person name="Bonometti L."/>
            <person name="Westerberg I."/>
            <person name="Brannstrom I.O."/>
            <person name="Guillou S."/>
            <person name="Cros-Aarteil S."/>
            <person name="Calhoun S."/>
            <person name="Haridas S."/>
            <person name="Kuo A."/>
            <person name="Mondo S."/>
            <person name="Pangilinan J."/>
            <person name="Riley R."/>
            <person name="Labutti K."/>
            <person name="Andreopoulos B."/>
            <person name="Lipzen A."/>
            <person name="Chen C."/>
            <person name="Yanf M."/>
            <person name="Daum C."/>
            <person name="Ng V."/>
            <person name="Clum A."/>
            <person name="Ohm R."/>
            <person name="Martin F."/>
            <person name="Silar P."/>
            <person name="Natvig D."/>
            <person name="Lalanne C."/>
            <person name="Gautier V."/>
            <person name="Ament-Velasquez S.L."/>
            <person name="Kruys A."/>
            <person name="Hutchinson M.I."/>
            <person name="Powell A.J."/>
            <person name="Barry K."/>
            <person name="Miller A.N."/>
            <person name="Grigoriev I.V."/>
            <person name="Debuchy R."/>
            <person name="Gladieux P."/>
            <person name="Thoren M.H."/>
            <person name="Johannesson H."/>
        </authorList>
    </citation>
    <scope>NUCLEOTIDE SEQUENCE</scope>
    <source>
        <strain evidence="9">CBS 757.83</strain>
    </source>
</reference>
<dbReference type="Gene3D" id="4.10.240.10">
    <property type="entry name" value="Zn(2)-C6 fungal-type DNA-binding domain"/>
    <property type="match status" value="1"/>
</dbReference>
<keyword evidence="4" id="KW-0238">DNA-binding</keyword>
<dbReference type="EMBL" id="MU863624">
    <property type="protein sequence ID" value="KAK4106402.1"/>
    <property type="molecule type" value="Genomic_DNA"/>
</dbReference>
<dbReference type="GO" id="GO:0000981">
    <property type="term" value="F:DNA-binding transcription factor activity, RNA polymerase II-specific"/>
    <property type="evidence" value="ECO:0007669"/>
    <property type="project" value="InterPro"/>
</dbReference>
<evidence type="ECO:0000313" key="10">
    <source>
        <dbReference type="Proteomes" id="UP001305647"/>
    </source>
</evidence>
<dbReference type="PANTHER" id="PTHR36206:SF16">
    <property type="entry name" value="TRANSCRIPTION FACTOR DOMAIN-CONTAINING PROTEIN-RELATED"/>
    <property type="match status" value="1"/>
</dbReference>
<feature type="region of interest" description="Disordered" evidence="7">
    <location>
        <begin position="63"/>
        <end position="127"/>
    </location>
</feature>
<evidence type="ECO:0000256" key="3">
    <source>
        <dbReference type="ARBA" id="ARBA00023015"/>
    </source>
</evidence>
<dbReference type="GO" id="GO:0008270">
    <property type="term" value="F:zinc ion binding"/>
    <property type="evidence" value="ECO:0007669"/>
    <property type="project" value="InterPro"/>
</dbReference>
<dbReference type="GO" id="GO:0003677">
    <property type="term" value="F:DNA binding"/>
    <property type="evidence" value="ECO:0007669"/>
    <property type="project" value="UniProtKB-KW"/>
</dbReference>
<feature type="compositionally biased region" description="Polar residues" evidence="7">
    <location>
        <begin position="63"/>
        <end position="77"/>
    </location>
</feature>
<keyword evidence="10" id="KW-1185">Reference proteome</keyword>
<evidence type="ECO:0000256" key="6">
    <source>
        <dbReference type="ARBA" id="ARBA00023242"/>
    </source>
</evidence>
<evidence type="ECO:0000256" key="5">
    <source>
        <dbReference type="ARBA" id="ARBA00023163"/>
    </source>
</evidence>
<accession>A0AAN6QFR1</accession>
<comment type="caution">
    <text evidence="9">The sequence shown here is derived from an EMBL/GenBank/DDBJ whole genome shotgun (WGS) entry which is preliminary data.</text>
</comment>
<proteinExistence type="predicted"/>
<keyword evidence="5" id="KW-0804">Transcription</keyword>
<dbReference type="AlphaFoldDB" id="A0AAN6QFR1"/>
<evidence type="ECO:0000256" key="2">
    <source>
        <dbReference type="ARBA" id="ARBA00022833"/>
    </source>
</evidence>
<dbReference type="InterPro" id="IPR052360">
    <property type="entry name" value="Transcr_Regulatory_Proteins"/>
</dbReference>
<evidence type="ECO:0000256" key="7">
    <source>
        <dbReference type="SAM" id="MobiDB-lite"/>
    </source>
</evidence>
<name>A0AAN6QFR1_9PEZI</name>
<sequence length="903" mass="98933">MVTAPKAVTILTWTAKHFLKELGATLSYMTEVTAPLPSACNCNFILGPRSPWQYSHLKTTTWPKRNRTSKSITNSVPRPSWANCDPSPAGKREKRGATKLSNMRLDSDSPPSASRPPHSGGRKGSKKVRTGCITCKIRKVKCDEARPSCLRCTRTGRICDGYLDANTMAQRRRRSAAHVTGTTGEPQALPALFYNWASSDERRAFHFFQHITAPSLSGELDGAFWRVLVLQICQSEPAVRHAVLAVGILHEGMVQAGTAPYVQAEDRNSFALHQYNRAIACLLDQMRTANARPLVPLLTCVLFVCIELMQSKDRESLLHLEQGRQILNQLGRKSSAKNHEFDLIKQHLVPIYTRLSLTSLMLGGTPVEIPTPLKTLTEVPMVFETIEEVRYALYDCMDECLRFAKKTHVAKLGEVPPDQMQIFEAEQYYLLRKLARFNVAFSLYRSTKSHGAHAGSISLIQIHMHSTSIWVSTALSQHETAFDEHIDTFSAMIPLAAEFLDAPNKPLPSQEQQQQHSSGRAFDTRRFAAMFTFEMHIIAPLYFVAAKCRHPVIRRAALDLLRRNPARRENLWRANVMAAIAERMMRLEEKHLAPDNYPHSQHPSPPELVGLWPGMSSLQDNPWSGNRSDAPFYPLDSINCGASSTAESGPSLDSFDMYQAPVTSSCSSSSATGSAEAGSLGNLAGQMPIDPELFFDHPAEASTAHSFSGAPSTASSLDDIAAAAAAPPPVSTTPYLGASAQSLSGLWSDTAVQAAAPGIALEPPTPLDGDDSFMLPLTSYAHSQGRSRSHSRPPSQSRGSPAMGSDGSPALQPSGMDTCMGTAAGLDDMDYGSLGYPHLKFGQMSPTTGLRSPDAPYDVPERFRVHESIIGPDKEDGTSWVMMFRKLGGLDAEWDVLTEYVAV</sequence>
<dbReference type="Pfam" id="PF11951">
    <property type="entry name" value="Fungal_trans_2"/>
    <property type="match status" value="1"/>
</dbReference>
<dbReference type="PANTHER" id="PTHR36206">
    <property type="entry name" value="ASPERCRYPTIN BIOSYNTHESIS CLUSTER-SPECIFIC TRANSCRIPTION REGULATOR ATNN-RELATED"/>
    <property type="match status" value="1"/>
</dbReference>
<gene>
    <name evidence="9" type="ORF">N658DRAFT_17991</name>
</gene>
<dbReference type="InterPro" id="IPR036864">
    <property type="entry name" value="Zn2-C6_fun-type_DNA-bd_sf"/>
</dbReference>
<keyword evidence="1" id="KW-0479">Metal-binding</keyword>
<dbReference type="CDD" id="cd00067">
    <property type="entry name" value="GAL4"/>
    <property type="match status" value="1"/>
</dbReference>
<feature type="region of interest" description="Disordered" evidence="7">
    <location>
        <begin position="781"/>
        <end position="821"/>
    </location>
</feature>
<dbReference type="SMART" id="SM00066">
    <property type="entry name" value="GAL4"/>
    <property type="match status" value="1"/>
</dbReference>